<name>A0AAU7PGW4_9CAUD</name>
<reference evidence="1" key="1">
    <citation type="submission" date="2024-05" db="EMBL/GenBank/DDBJ databases">
        <authorList>
            <person name="Badawy S."/>
            <person name="Skurnik M."/>
        </authorList>
    </citation>
    <scope>NUCLEOTIDE SEQUENCE</scope>
</reference>
<dbReference type="EMBL" id="PP777464">
    <property type="protein sequence ID" value="XBS49195.1"/>
    <property type="molecule type" value="Genomic_DNA"/>
</dbReference>
<evidence type="ECO:0000313" key="1">
    <source>
        <dbReference type="EMBL" id="XBS49195.1"/>
    </source>
</evidence>
<protein>
    <submittedName>
        <fullName evidence="1">Uncharacterized protein</fullName>
    </submittedName>
</protein>
<accession>A0AAU7PGW4</accession>
<sequence length="121" mass="14315">MTYDYSMYVCKSRTGWDLCCNLVKGDSEHELSLYIQYSDLCFNFIDVLHDDFDYNSESITDYTVLDDVELFQASLVFDKNKYSCTIEDMIFIQNEMKRYVKENTFDTSTPTTSNYYFNTGE</sequence>
<organism evidence="1">
    <name type="scientific">Escherichia phage fEgEco12</name>
    <dbReference type="NCBI Taxonomy" id="3158837"/>
    <lineage>
        <taxon>Viruses</taxon>
        <taxon>Duplodnaviria</taxon>
        <taxon>Heunggongvirae</taxon>
        <taxon>Uroviricota</taxon>
        <taxon>Caudoviricetes</taxon>
    </lineage>
</organism>
<proteinExistence type="predicted"/>